<keyword evidence="1" id="KW-0378">Hydrolase</keyword>
<dbReference type="AlphaFoldDB" id="A0A382WHT5"/>
<dbReference type="Pfam" id="PF00795">
    <property type="entry name" value="CN_hydrolase"/>
    <property type="match status" value="1"/>
</dbReference>
<dbReference type="PANTHER" id="PTHR43674:SF2">
    <property type="entry name" value="BETA-UREIDOPROPIONASE"/>
    <property type="match status" value="1"/>
</dbReference>
<dbReference type="InterPro" id="IPR003010">
    <property type="entry name" value="C-N_Hydrolase"/>
</dbReference>
<dbReference type="InterPro" id="IPR050345">
    <property type="entry name" value="Aliph_Amidase/BUP"/>
</dbReference>
<protein>
    <recommendedName>
        <fullName evidence="2">CN hydrolase domain-containing protein</fullName>
    </recommendedName>
</protein>
<dbReference type="GO" id="GO:0033388">
    <property type="term" value="P:putrescine biosynthetic process from arginine"/>
    <property type="evidence" value="ECO:0007669"/>
    <property type="project" value="TreeGrafter"/>
</dbReference>
<dbReference type="PROSITE" id="PS50263">
    <property type="entry name" value="CN_HYDROLASE"/>
    <property type="match status" value="1"/>
</dbReference>
<dbReference type="InterPro" id="IPR036526">
    <property type="entry name" value="C-N_Hydrolase_sf"/>
</dbReference>
<sequence length="133" mass="15094">MRDETPLKKIQRLENHLRKNTTLDLIVLPELFLSGYGSHKKIKEFAETRDGEYAIKISSLAKKYATAILYGYPEIEKANLFNSAQLFNSKGQSLINHRKKLLPPTAKESTIFNRGNNDSIINFKGIKIAVVIC</sequence>
<dbReference type="PANTHER" id="PTHR43674">
    <property type="entry name" value="NITRILASE C965.09-RELATED"/>
    <property type="match status" value="1"/>
</dbReference>
<accession>A0A382WHT5</accession>
<gene>
    <name evidence="3" type="ORF">METZ01_LOCUS410769</name>
</gene>
<evidence type="ECO:0000259" key="2">
    <source>
        <dbReference type="PROSITE" id="PS50263"/>
    </source>
</evidence>
<name>A0A382WHT5_9ZZZZ</name>
<dbReference type="Gene3D" id="3.60.110.10">
    <property type="entry name" value="Carbon-nitrogen hydrolase"/>
    <property type="match status" value="1"/>
</dbReference>
<dbReference type="SUPFAM" id="SSF56317">
    <property type="entry name" value="Carbon-nitrogen hydrolase"/>
    <property type="match status" value="1"/>
</dbReference>
<organism evidence="3">
    <name type="scientific">marine metagenome</name>
    <dbReference type="NCBI Taxonomy" id="408172"/>
    <lineage>
        <taxon>unclassified sequences</taxon>
        <taxon>metagenomes</taxon>
        <taxon>ecological metagenomes</taxon>
    </lineage>
</organism>
<dbReference type="GO" id="GO:0050126">
    <property type="term" value="F:N-carbamoylputrescine amidase activity"/>
    <property type="evidence" value="ECO:0007669"/>
    <property type="project" value="TreeGrafter"/>
</dbReference>
<proteinExistence type="predicted"/>
<reference evidence="3" key="1">
    <citation type="submission" date="2018-05" db="EMBL/GenBank/DDBJ databases">
        <authorList>
            <person name="Lanie J.A."/>
            <person name="Ng W.-L."/>
            <person name="Kazmierczak K.M."/>
            <person name="Andrzejewski T.M."/>
            <person name="Davidsen T.M."/>
            <person name="Wayne K.J."/>
            <person name="Tettelin H."/>
            <person name="Glass J.I."/>
            <person name="Rusch D."/>
            <person name="Podicherti R."/>
            <person name="Tsui H.-C.T."/>
            <person name="Winkler M.E."/>
        </authorList>
    </citation>
    <scope>NUCLEOTIDE SEQUENCE</scope>
</reference>
<feature type="non-terminal residue" evidence="3">
    <location>
        <position position="133"/>
    </location>
</feature>
<feature type="domain" description="CN hydrolase" evidence="2">
    <location>
        <begin position="1"/>
        <end position="133"/>
    </location>
</feature>
<evidence type="ECO:0000256" key="1">
    <source>
        <dbReference type="ARBA" id="ARBA00022801"/>
    </source>
</evidence>
<evidence type="ECO:0000313" key="3">
    <source>
        <dbReference type="EMBL" id="SVD57915.1"/>
    </source>
</evidence>
<dbReference type="EMBL" id="UINC01159686">
    <property type="protein sequence ID" value="SVD57915.1"/>
    <property type="molecule type" value="Genomic_DNA"/>
</dbReference>